<evidence type="ECO:0000313" key="1">
    <source>
        <dbReference type="EMBL" id="KRK97065.1"/>
    </source>
</evidence>
<gene>
    <name evidence="1" type="ORF">FD04_GL001925</name>
</gene>
<sequence>MGLFMINLQGCVMQPKSQRAIGRAGQFIPTTHYFLKNVQSRHATQLNHFVKMQLQSPQGIRSHNHRTETSNDWLAESSGLWLLYLASLDHEQAFDAQYRRLCHYFERGGYFRYRLSEQRQLSSVNATVDDFRIIRALRIAALKTGRQRYQAMAKWHFQSLAKRVQVGHQFRDFYDAHTQQTASITSLAYYDLLTMRAFENRDASYRQQLALVQKGYLSNDLPLYAANYNWRQHRYSTQPLNTSEALLTLLHLAEVGQLKLVSLKWVQQRVSDHQLYNGYSVTGQLTTRTQSAGNYAIAARLFAVAHRPVDYQRAMKQVWQFQIRGHDQLIGALGDRQQHLSYAFNDLQALVATTY</sequence>
<evidence type="ECO:0000313" key="2">
    <source>
        <dbReference type="Proteomes" id="UP000051160"/>
    </source>
</evidence>
<organism evidence="1 2">
    <name type="scientific">Secundilactobacillus odoratitofui DSM 19909 = JCM 15043</name>
    <dbReference type="NCBI Taxonomy" id="1423776"/>
    <lineage>
        <taxon>Bacteria</taxon>
        <taxon>Bacillati</taxon>
        <taxon>Bacillota</taxon>
        <taxon>Bacilli</taxon>
        <taxon>Lactobacillales</taxon>
        <taxon>Lactobacillaceae</taxon>
        <taxon>Secundilactobacillus</taxon>
    </lineage>
</organism>
<dbReference type="GO" id="GO:0005975">
    <property type="term" value="P:carbohydrate metabolic process"/>
    <property type="evidence" value="ECO:0007669"/>
    <property type="project" value="InterPro"/>
</dbReference>
<comment type="caution">
    <text evidence="1">The sequence shown here is derived from an EMBL/GenBank/DDBJ whole genome shotgun (WGS) entry which is preliminary data.</text>
</comment>
<name>A0A0R1LW37_9LACO</name>
<dbReference type="SUPFAM" id="SSF48208">
    <property type="entry name" value="Six-hairpin glycosidases"/>
    <property type="match status" value="1"/>
</dbReference>
<dbReference type="PATRIC" id="fig|1423776.4.peg.1951"/>
<dbReference type="InterPro" id="IPR008928">
    <property type="entry name" value="6-hairpin_glycosidase_sf"/>
</dbReference>
<reference evidence="1 2" key="1">
    <citation type="journal article" date="2015" name="Genome Announc.">
        <title>Expanding the biotechnology potential of lactobacilli through comparative genomics of 213 strains and associated genera.</title>
        <authorList>
            <person name="Sun Z."/>
            <person name="Harris H.M."/>
            <person name="McCann A."/>
            <person name="Guo C."/>
            <person name="Argimon S."/>
            <person name="Zhang W."/>
            <person name="Yang X."/>
            <person name="Jeffery I.B."/>
            <person name="Cooney J.C."/>
            <person name="Kagawa T.F."/>
            <person name="Liu W."/>
            <person name="Song Y."/>
            <person name="Salvetti E."/>
            <person name="Wrobel A."/>
            <person name="Rasinkangas P."/>
            <person name="Parkhill J."/>
            <person name="Rea M.C."/>
            <person name="O'Sullivan O."/>
            <person name="Ritari J."/>
            <person name="Douillard F.P."/>
            <person name="Paul Ross R."/>
            <person name="Yang R."/>
            <person name="Briner A.E."/>
            <person name="Felis G.E."/>
            <person name="de Vos W.M."/>
            <person name="Barrangou R."/>
            <person name="Klaenhammer T.R."/>
            <person name="Caufield P.W."/>
            <person name="Cui Y."/>
            <person name="Zhang H."/>
            <person name="O'Toole P.W."/>
        </authorList>
    </citation>
    <scope>NUCLEOTIDE SEQUENCE [LARGE SCALE GENOMIC DNA]</scope>
    <source>
        <strain evidence="1 2">DSM 19909</strain>
    </source>
</reference>
<proteinExistence type="predicted"/>
<dbReference type="AlphaFoldDB" id="A0A0R1LW37"/>
<evidence type="ECO:0008006" key="3">
    <source>
        <dbReference type="Google" id="ProtNLM"/>
    </source>
</evidence>
<dbReference type="EMBL" id="AZEE01000030">
    <property type="protein sequence ID" value="KRK97065.1"/>
    <property type="molecule type" value="Genomic_DNA"/>
</dbReference>
<dbReference type="Gene3D" id="1.50.10.10">
    <property type="match status" value="1"/>
</dbReference>
<keyword evidence="2" id="KW-1185">Reference proteome</keyword>
<dbReference type="InterPro" id="IPR012341">
    <property type="entry name" value="6hp_glycosidase-like_sf"/>
</dbReference>
<dbReference type="STRING" id="1423776.FD04_GL001925"/>
<dbReference type="Proteomes" id="UP000051160">
    <property type="component" value="Unassembled WGS sequence"/>
</dbReference>
<protein>
    <recommendedName>
        <fullName evidence="3">Glycosyl hydrolase family 8</fullName>
    </recommendedName>
</protein>
<accession>A0A0R1LW37</accession>